<protein>
    <submittedName>
        <fullName evidence="1">Uncharacterized protein</fullName>
    </submittedName>
</protein>
<dbReference type="AlphaFoldDB" id="A0A098YR23"/>
<reference evidence="1 2" key="1">
    <citation type="submission" date="2014-07" db="EMBL/GenBank/DDBJ databases">
        <authorList>
            <person name="McCorrison J."/>
            <person name="Sanka R."/>
            <person name="Torralba M."/>
            <person name="Gillis M."/>
            <person name="Haft D.H."/>
            <person name="Methe B."/>
            <person name="Sutton G."/>
            <person name="Nelson K.E."/>
        </authorList>
    </citation>
    <scope>NUCLEOTIDE SEQUENCE [LARGE SCALE GENOMIC DNA]</scope>
    <source>
        <strain evidence="1 2">S9-PR14</strain>
    </source>
</reference>
<dbReference type="EMBL" id="JRPQ01000123">
    <property type="protein sequence ID" value="KGI21794.1"/>
    <property type="molecule type" value="Genomic_DNA"/>
</dbReference>
<proteinExistence type="predicted"/>
<evidence type="ECO:0000313" key="2">
    <source>
        <dbReference type="Proteomes" id="UP000029723"/>
    </source>
</evidence>
<dbReference type="Proteomes" id="UP000029723">
    <property type="component" value="Unassembled WGS sequence"/>
</dbReference>
<gene>
    <name evidence="1" type="ORF">HMPREF9304_08225</name>
</gene>
<evidence type="ECO:0000313" key="1">
    <source>
        <dbReference type="EMBL" id="KGI21794.1"/>
    </source>
</evidence>
<name>A0A098YR23_9BACT</name>
<dbReference type="RefSeq" id="WP_036928022.1">
    <property type="nucleotide sequence ID" value="NZ_JRPQ01000123.1"/>
</dbReference>
<comment type="caution">
    <text evidence="1">The sequence shown here is derived from an EMBL/GenBank/DDBJ whole genome shotgun (WGS) entry which is preliminary data.</text>
</comment>
<organism evidence="1 2">
    <name type="scientific">Hoylesella timonensis S9-PR14</name>
    <dbReference type="NCBI Taxonomy" id="1401062"/>
    <lineage>
        <taxon>Bacteria</taxon>
        <taxon>Pseudomonadati</taxon>
        <taxon>Bacteroidota</taxon>
        <taxon>Bacteroidia</taxon>
        <taxon>Bacteroidales</taxon>
        <taxon>Prevotellaceae</taxon>
        <taxon>Hoylesella</taxon>
    </lineage>
</organism>
<sequence>MAKFKIEINMVPAVLLTIDIVPLDQTMDEKVLLELIAPCLNRLKELKGSFDRNTDIRLSVRQYAQEDGSEKLTARVALLISVGMQRALHLQQVFEAYHTLLSYELPDCLVNAHSEILKFQ</sequence>
<accession>A0A098YR23</accession>